<dbReference type="EMBL" id="LS480641">
    <property type="protein sequence ID" value="SPT20859.1"/>
    <property type="molecule type" value="Genomic_DNA"/>
</dbReference>
<dbReference type="PANTHER" id="PTHR33116:SF87">
    <property type="entry name" value="OS01G0158850 PROTEIN"/>
    <property type="match status" value="1"/>
</dbReference>
<evidence type="ECO:0000313" key="1">
    <source>
        <dbReference type="EMBL" id="SPT20859.1"/>
    </source>
</evidence>
<name>A0A7H4LQH0_WHEAT</name>
<evidence type="ECO:0000313" key="2">
    <source>
        <dbReference type="Proteomes" id="UP000280104"/>
    </source>
</evidence>
<dbReference type="PANTHER" id="PTHR33116">
    <property type="entry name" value="REVERSE TRANSCRIPTASE ZINC-BINDING DOMAIN-CONTAINING PROTEIN-RELATED-RELATED"/>
    <property type="match status" value="1"/>
</dbReference>
<reference evidence="1 2" key="1">
    <citation type="submission" date="2018-05" db="EMBL/GenBank/DDBJ databases">
        <authorList>
            <person name="Thind KAUR A."/>
        </authorList>
    </citation>
    <scope>NUCLEOTIDE SEQUENCE [LARGE SCALE GENOMIC DNA]</scope>
</reference>
<sequence>MVLYMISFFQLPKGVLDRLDYFRSRFFWQGDSERKKYRLAKWSVVCRPKDQGGLCIHDLEVKNRALLGKWLFKLLTEHGVWTLLRRKYVGSKAVSQVYWKPGDSHFWAGLMATKKIFFRYGSFSIKDGSEIRFWEDKWLGNATLR</sequence>
<proteinExistence type="predicted"/>
<dbReference type="Proteomes" id="UP000280104">
    <property type="component" value="Chromosome II"/>
</dbReference>
<organism evidence="1 2">
    <name type="scientific">Triticum aestivum</name>
    <name type="common">Wheat</name>
    <dbReference type="NCBI Taxonomy" id="4565"/>
    <lineage>
        <taxon>Eukaryota</taxon>
        <taxon>Viridiplantae</taxon>
        <taxon>Streptophyta</taxon>
        <taxon>Embryophyta</taxon>
        <taxon>Tracheophyta</taxon>
        <taxon>Spermatophyta</taxon>
        <taxon>Magnoliopsida</taxon>
        <taxon>Liliopsida</taxon>
        <taxon>Poales</taxon>
        <taxon>Poaceae</taxon>
        <taxon>BOP clade</taxon>
        <taxon>Pooideae</taxon>
        <taxon>Triticodae</taxon>
        <taxon>Triticeae</taxon>
        <taxon>Triticinae</taxon>
        <taxon>Triticum</taxon>
    </lineage>
</organism>
<accession>A0A7H4LQH0</accession>
<protein>
    <submittedName>
        <fullName evidence="1">Uncharacterized protein</fullName>
    </submittedName>
</protein>
<dbReference type="AlphaFoldDB" id="A0A7H4LQH0"/>
<gene>
    <name evidence="1" type="ORF">CAMPLR22A2D_LOCUS5492</name>
</gene>